<evidence type="ECO:0000256" key="2">
    <source>
        <dbReference type="PROSITE-ProRule" id="PRU00335"/>
    </source>
</evidence>
<dbReference type="GO" id="GO:0003677">
    <property type="term" value="F:DNA binding"/>
    <property type="evidence" value="ECO:0007669"/>
    <property type="project" value="UniProtKB-UniRule"/>
</dbReference>
<evidence type="ECO:0000256" key="1">
    <source>
        <dbReference type="ARBA" id="ARBA00023125"/>
    </source>
</evidence>
<dbReference type="SUPFAM" id="SSF46689">
    <property type="entry name" value="Homeodomain-like"/>
    <property type="match status" value="1"/>
</dbReference>
<name>A0A2N1PNN7_9BACT</name>
<dbReference type="Pfam" id="PF00440">
    <property type="entry name" value="TetR_N"/>
    <property type="match status" value="1"/>
</dbReference>
<gene>
    <name evidence="4" type="ORF">CVV64_11555</name>
</gene>
<keyword evidence="1 2" id="KW-0238">DNA-binding</keyword>
<evidence type="ECO:0000313" key="4">
    <source>
        <dbReference type="EMBL" id="PKK89961.1"/>
    </source>
</evidence>
<sequence length="209" mass="24416">MRQNDRKEMTHQKIVNASIKVFAEKGFEAASLDEIARVASIGKGTIYYHYASKEDLYCGIIDLAFEQLYADQVDFIGSESTLEQYLRDRVVQDISFAEKHPDIFKMIFRGMTHFERSMGDRIRGSLYKYAIVEMDRLHELRLIPFKPDSETEKIFYMIRAIVDSRILHWLMKGQAESMGTDVENLVGMILGGLERIWKRRQSEIKTPEY</sequence>
<dbReference type="InterPro" id="IPR001647">
    <property type="entry name" value="HTH_TetR"/>
</dbReference>
<protein>
    <recommendedName>
        <fullName evidence="3">HTH tetR-type domain-containing protein</fullName>
    </recommendedName>
</protein>
<accession>A0A2N1PNN7</accession>
<dbReference type="EMBL" id="PGXC01000009">
    <property type="protein sequence ID" value="PKK89961.1"/>
    <property type="molecule type" value="Genomic_DNA"/>
</dbReference>
<proteinExistence type="predicted"/>
<evidence type="ECO:0000259" key="3">
    <source>
        <dbReference type="PROSITE" id="PS50977"/>
    </source>
</evidence>
<dbReference type="Proteomes" id="UP000233256">
    <property type="component" value="Unassembled WGS sequence"/>
</dbReference>
<dbReference type="PRINTS" id="PR00455">
    <property type="entry name" value="HTHTETR"/>
</dbReference>
<dbReference type="Gene3D" id="1.10.10.60">
    <property type="entry name" value="Homeodomain-like"/>
    <property type="match status" value="1"/>
</dbReference>
<dbReference type="InterPro" id="IPR050624">
    <property type="entry name" value="HTH-type_Tx_Regulator"/>
</dbReference>
<dbReference type="PANTHER" id="PTHR43479:SF11">
    <property type="entry name" value="ACREF_ENVCD OPERON REPRESSOR-RELATED"/>
    <property type="match status" value="1"/>
</dbReference>
<evidence type="ECO:0000313" key="5">
    <source>
        <dbReference type="Proteomes" id="UP000233256"/>
    </source>
</evidence>
<reference evidence="4 5" key="1">
    <citation type="journal article" date="2017" name="ISME J.">
        <title>Potential for microbial H2 and metal transformations associated with novel bacteria and archaea in deep terrestrial subsurface sediments.</title>
        <authorList>
            <person name="Hernsdorf A.W."/>
            <person name="Amano Y."/>
            <person name="Miyakawa K."/>
            <person name="Ise K."/>
            <person name="Suzuki Y."/>
            <person name="Anantharaman K."/>
            <person name="Probst A."/>
            <person name="Burstein D."/>
            <person name="Thomas B.C."/>
            <person name="Banfield J.F."/>
        </authorList>
    </citation>
    <scope>NUCLEOTIDE SEQUENCE [LARGE SCALE GENOMIC DNA]</scope>
    <source>
        <strain evidence="4">HGW-Wallbacteria-1</strain>
    </source>
</reference>
<dbReference type="Gene3D" id="1.10.357.10">
    <property type="entry name" value="Tetracycline Repressor, domain 2"/>
    <property type="match status" value="1"/>
</dbReference>
<organism evidence="4 5">
    <name type="scientific">Candidatus Wallbacteria bacterium HGW-Wallbacteria-1</name>
    <dbReference type="NCBI Taxonomy" id="2013854"/>
    <lineage>
        <taxon>Bacteria</taxon>
        <taxon>Candidatus Walliibacteriota</taxon>
    </lineage>
</organism>
<dbReference type="AlphaFoldDB" id="A0A2N1PNN7"/>
<dbReference type="PROSITE" id="PS50977">
    <property type="entry name" value="HTH_TETR_2"/>
    <property type="match status" value="1"/>
</dbReference>
<dbReference type="InterPro" id="IPR009057">
    <property type="entry name" value="Homeodomain-like_sf"/>
</dbReference>
<dbReference type="PANTHER" id="PTHR43479">
    <property type="entry name" value="ACREF/ENVCD OPERON REPRESSOR-RELATED"/>
    <property type="match status" value="1"/>
</dbReference>
<feature type="DNA-binding region" description="H-T-H motif" evidence="2">
    <location>
        <begin position="31"/>
        <end position="50"/>
    </location>
</feature>
<comment type="caution">
    <text evidence="4">The sequence shown here is derived from an EMBL/GenBank/DDBJ whole genome shotgun (WGS) entry which is preliminary data.</text>
</comment>
<feature type="domain" description="HTH tetR-type" evidence="3">
    <location>
        <begin position="8"/>
        <end position="68"/>
    </location>
</feature>